<keyword evidence="3" id="KW-1185">Reference proteome</keyword>
<dbReference type="PANTHER" id="PTHR43235">
    <property type="entry name" value="GLUTAMINE AMIDOTRANSFERASE PB2B2.05-RELATED"/>
    <property type="match status" value="1"/>
</dbReference>
<dbReference type="Pfam" id="PF07722">
    <property type="entry name" value="Peptidase_C26"/>
    <property type="match status" value="2"/>
</dbReference>
<evidence type="ECO:0000313" key="2">
    <source>
        <dbReference type="EMBL" id="QHT69405.1"/>
    </source>
</evidence>
<protein>
    <submittedName>
        <fullName evidence="2">Gamma-glutamyl-gamma-aminobutyrate hydrolase family protein</fullName>
    </submittedName>
</protein>
<dbReference type="AlphaFoldDB" id="A0A6C0GN03"/>
<sequence>MDNKQAPSRPKIGVTGPDSGGGAAWFFTALQVRMAGGIPIRIRPSKPKSIERLQGLIIGGGADVDPETYEKENVLQTYLNQTLKNKRRPLLVRIKRFFTFLLYPVIFFIRVWFSKKGHGLDRDRDILEFTMLDHAIKREIPVLGICRGSQLINIYFKGTLYRDINTLYDEEPNRASIFPVKRVAIKPESKLAQILQTTRARVNALHNQAVQKPGQGIDIVAKEPNQIVQAIESVTEKFVIGVQWHPEYLIQKRIHRRIFKALVKAAQEHAFEKLKTVNN</sequence>
<dbReference type="RefSeq" id="WP_162445394.1">
    <property type="nucleotide sequence ID" value="NZ_CP048222.1"/>
</dbReference>
<dbReference type="GO" id="GO:0016811">
    <property type="term" value="F:hydrolase activity, acting on carbon-nitrogen (but not peptide) bonds, in linear amides"/>
    <property type="evidence" value="ECO:0007669"/>
    <property type="project" value="InterPro"/>
</dbReference>
<dbReference type="EMBL" id="CP048222">
    <property type="protein sequence ID" value="QHT69405.1"/>
    <property type="molecule type" value="Genomic_DNA"/>
</dbReference>
<gene>
    <name evidence="2" type="ORF">GXP67_23565</name>
</gene>
<organism evidence="2 3">
    <name type="scientific">Rhodocytophaga rosea</name>
    <dbReference type="NCBI Taxonomy" id="2704465"/>
    <lineage>
        <taxon>Bacteria</taxon>
        <taxon>Pseudomonadati</taxon>
        <taxon>Bacteroidota</taxon>
        <taxon>Cytophagia</taxon>
        <taxon>Cytophagales</taxon>
        <taxon>Rhodocytophagaceae</taxon>
        <taxon>Rhodocytophaga</taxon>
    </lineage>
</organism>
<keyword evidence="1" id="KW-0472">Membrane</keyword>
<proteinExistence type="predicted"/>
<keyword evidence="1" id="KW-0812">Transmembrane</keyword>
<dbReference type="KEGG" id="rhoz:GXP67_23565"/>
<accession>A0A6C0GN03</accession>
<keyword evidence="2" id="KW-0378">Hydrolase</keyword>
<dbReference type="SUPFAM" id="SSF52317">
    <property type="entry name" value="Class I glutamine amidotransferase-like"/>
    <property type="match status" value="1"/>
</dbReference>
<dbReference type="CDD" id="cd01745">
    <property type="entry name" value="GATase1_2"/>
    <property type="match status" value="1"/>
</dbReference>
<dbReference type="Proteomes" id="UP000480178">
    <property type="component" value="Chromosome"/>
</dbReference>
<dbReference type="PANTHER" id="PTHR43235:SF1">
    <property type="entry name" value="GLUTAMINE AMIDOTRANSFERASE PB2B2.05-RELATED"/>
    <property type="match status" value="1"/>
</dbReference>
<evidence type="ECO:0000256" key="1">
    <source>
        <dbReference type="SAM" id="Phobius"/>
    </source>
</evidence>
<keyword evidence="1" id="KW-1133">Transmembrane helix</keyword>
<dbReference type="InterPro" id="IPR029062">
    <property type="entry name" value="Class_I_gatase-like"/>
</dbReference>
<dbReference type="InterPro" id="IPR044668">
    <property type="entry name" value="PuuD-like"/>
</dbReference>
<dbReference type="InterPro" id="IPR011697">
    <property type="entry name" value="Peptidase_C26"/>
</dbReference>
<evidence type="ECO:0000313" key="3">
    <source>
        <dbReference type="Proteomes" id="UP000480178"/>
    </source>
</evidence>
<dbReference type="GO" id="GO:0005829">
    <property type="term" value="C:cytosol"/>
    <property type="evidence" value="ECO:0007669"/>
    <property type="project" value="TreeGrafter"/>
</dbReference>
<name>A0A6C0GN03_9BACT</name>
<feature type="transmembrane region" description="Helical" evidence="1">
    <location>
        <begin position="94"/>
        <end position="113"/>
    </location>
</feature>
<dbReference type="PROSITE" id="PS51273">
    <property type="entry name" value="GATASE_TYPE_1"/>
    <property type="match status" value="1"/>
</dbReference>
<reference evidence="2 3" key="1">
    <citation type="submission" date="2020-01" db="EMBL/GenBank/DDBJ databases">
        <authorList>
            <person name="Kim M.K."/>
        </authorList>
    </citation>
    <scope>NUCLEOTIDE SEQUENCE [LARGE SCALE GENOMIC DNA]</scope>
    <source>
        <strain evidence="2 3">172606-1</strain>
    </source>
</reference>
<dbReference type="Gene3D" id="3.40.50.880">
    <property type="match status" value="1"/>
</dbReference>